<name>A0A136IKI6_9PEZI</name>
<evidence type="ECO:0000313" key="3">
    <source>
        <dbReference type="Proteomes" id="UP000070501"/>
    </source>
</evidence>
<reference evidence="3" key="1">
    <citation type="submission" date="2016-02" db="EMBL/GenBank/DDBJ databases">
        <title>Draft genome sequence of Microdochium bolleyi, a fungal endophyte of beachgrass.</title>
        <authorList>
            <consortium name="DOE Joint Genome Institute"/>
            <person name="David A.S."/>
            <person name="May G."/>
            <person name="Haridas S."/>
            <person name="Lim J."/>
            <person name="Wang M."/>
            <person name="Labutti K."/>
            <person name="Lipzen A."/>
            <person name="Barry K."/>
            <person name="Grigoriev I.V."/>
        </authorList>
    </citation>
    <scope>NUCLEOTIDE SEQUENCE [LARGE SCALE GENOMIC DNA]</scope>
    <source>
        <strain evidence="3">J235TASD1</strain>
    </source>
</reference>
<dbReference type="PANTHER" id="PTHR46082">
    <property type="entry name" value="ATP/GTP-BINDING PROTEIN-RELATED"/>
    <property type="match status" value="1"/>
</dbReference>
<feature type="domain" description="Nucleoside phosphorylase" evidence="1">
    <location>
        <begin position="24"/>
        <end position="181"/>
    </location>
</feature>
<gene>
    <name evidence="2" type="ORF">Micbo1qcDRAFT_190986</name>
</gene>
<dbReference type="InParanoid" id="A0A136IKI6"/>
<dbReference type="Proteomes" id="UP000070501">
    <property type="component" value="Unassembled WGS sequence"/>
</dbReference>
<accession>A0A136IKI6</accession>
<proteinExistence type="predicted"/>
<keyword evidence="3" id="KW-1185">Reference proteome</keyword>
<dbReference type="InterPro" id="IPR000845">
    <property type="entry name" value="Nucleoside_phosphorylase_d"/>
</dbReference>
<dbReference type="EMBL" id="KQ964284">
    <property type="protein sequence ID" value="KXJ85384.1"/>
    <property type="molecule type" value="Genomic_DNA"/>
</dbReference>
<dbReference type="GO" id="GO:0009116">
    <property type="term" value="P:nucleoside metabolic process"/>
    <property type="evidence" value="ECO:0007669"/>
    <property type="project" value="InterPro"/>
</dbReference>
<dbReference type="SUPFAM" id="SSF53167">
    <property type="entry name" value="Purine and uridine phosphorylases"/>
    <property type="match status" value="1"/>
</dbReference>
<dbReference type="STRING" id="196109.A0A136IKI6"/>
<dbReference type="Gene3D" id="3.40.50.1580">
    <property type="entry name" value="Nucleoside phosphorylase domain"/>
    <property type="match status" value="1"/>
</dbReference>
<evidence type="ECO:0000259" key="1">
    <source>
        <dbReference type="Pfam" id="PF01048"/>
    </source>
</evidence>
<sequence length="373" mass="40371">MTTSATAAPPPTGPTRPARRDDFDIAIVCALPLEFDAVCLAVDEFWDTNGDSYGRAPGDQNLYTTGRIGNHNVVLVLLPGMGKVSGASTAASLRHSYSKLKLVVLAGVCGGVPSPEQDRELLLGDVVISQQVVQFDLGRQYPGQFVARDDVRDTLRRPNRELRSLLAAMQTEHGLEKLEQGAAQYLPELQMAAVAKGRRATYRYPGAKSDRLFPPEYTHKHRSGAGCECHDTAHPCPLAIAASCRELDCDIGKILTRRRLPQREGVKVFVGNVGSGDTVMKSGTDRDRIATTHQLIAFEMEAAGLWDELPCIVLKGVCDYADSHKDKRWQPFAAAAAAAVTKALLRQFTTTDKAAGDSVQAGTCFRCDTKASS</sequence>
<dbReference type="Pfam" id="PF01048">
    <property type="entry name" value="PNP_UDP_1"/>
    <property type="match status" value="1"/>
</dbReference>
<protein>
    <submittedName>
        <fullName evidence="2">Phosphorylase superfamily protein</fullName>
    </submittedName>
</protein>
<dbReference type="InterPro" id="IPR035994">
    <property type="entry name" value="Nucleoside_phosphorylase_sf"/>
</dbReference>
<evidence type="ECO:0000313" key="2">
    <source>
        <dbReference type="EMBL" id="KXJ85384.1"/>
    </source>
</evidence>
<organism evidence="2 3">
    <name type="scientific">Microdochium bolleyi</name>
    <dbReference type="NCBI Taxonomy" id="196109"/>
    <lineage>
        <taxon>Eukaryota</taxon>
        <taxon>Fungi</taxon>
        <taxon>Dikarya</taxon>
        <taxon>Ascomycota</taxon>
        <taxon>Pezizomycotina</taxon>
        <taxon>Sordariomycetes</taxon>
        <taxon>Xylariomycetidae</taxon>
        <taxon>Xylariales</taxon>
        <taxon>Microdochiaceae</taxon>
        <taxon>Microdochium</taxon>
    </lineage>
</organism>
<dbReference type="GO" id="GO:0003824">
    <property type="term" value="F:catalytic activity"/>
    <property type="evidence" value="ECO:0007669"/>
    <property type="project" value="InterPro"/>
</dbReference>
<dbReference type="PANTHER" id="PTHR46082:SF6">
    <property type="entry name" value="AAA+ ATPASE DOMAIN-CONTAINING PROTEIN-RELATED"/>
    <property type="match status" value="1"/>
</dbReference>
<dbReference type="InterPro" id="IPR053137">
    <property type="entry name" value="NLR-like"/>
</dbReference>
<dbReference type="OrthoDB" id="20872at2759"/>
<dbReference type="AlphaFoldDB" id="A0A136IKI6"/>